<dbReference type="PANTHER" id="PTHR19325:SF574">
    <property type="entry name" value="SUSHI, VON WILLEBRAND FACTOR TYPE A, EGF AND PENTRAXIN DOMAIN-CONTAINING PROTEIN 1"/>
    <property type="match status" value="1"/>
</dbReference>
<evidence type="ECO:0000313" key="10">
    <source>
        <dbReference type="Proteomes" id="UP001209878"/>
    </source>
</evidence>
<dbReference type="Proteomes" id="UP001209878">
    <property type="component" value="Unassembled WGS sequence"/>
</dbReference>
<evidence type="ECO:0000313" key="9">
    <source>
        <dbReference type="EMBL" id="KAK2155114.1"/>
    </source>
</evidence>
<dbReference type="SUPFAM" id="SSF49785">
    <property type="entry name" value="Galactose-binding domain-like"/>
    <property type="match status" value="2"/>
</dbReference>
<evidence type="ECO:0000256" key="4">
    <source>
        <dbReference type="ARBA" id="ARBA00022837"/>
    </source>
</evidence>
<keyword evidence="1 7" id="KW-0768">Sushi</keyword>
<dbReference type="InterPro" id="IPR035976">
    <property type="entry name" value="Sushi/SCR/CCP_sf"/>
</dbReference>
<feature type="domain" description="Sushi" evidence="8">
    <location>
        <begin position="524"/>
        <end position="583"/>
    </location>
</feature>
<evidence type="ECO:0000256" key="2">
    <source>
        <dbReference type="ARBA" id="ARBA00022723"/>
    </source>
</evidence>
<evidence type="ECO:0000256" key="5">
    <source>
        <dbReference type="ARBA" id="ARBA00023157"/>
    </source>
</evidence>
<keyword evidence="6" id="KW-0325">Glycoprotein</keyword>
<feature type="domain" description="Sushi" evidence="8">
    <location>
        <begin position="465"/>
        <end position="523"/>
    </location>
</feature>
<evidence type="ECO:0000259" key="8">
    <source>
        <dbReference type="PROSITE" id="PS50923"/>
    </source>
</evidence>
<dbReference type="CDD" id="cd00033">
    <property type="entry name" value="CCP"/>
    <property type="match status" value="4"/>
</dbReference>
<dbReference type="Gene3D" id="2.60.120.260">
    <property type="entry name" value="Galactose-binding domain-like"/>
    <property type="match status" value="2"/>
</dbReference>
<dbReference type="EMBL" id="JAODUO010002107">
    <property type="protein sequence ID" value="KAK2155114.1"/>
    <property type="molecule type" value="Genomic_DNA"/>
</dbReference>
<proteinExistence type="predicted"/>
<keyword evidence="10" id="KW-1185">Reference proteome</keyword>
<dbReference type="SMART" id="SM00032">
    <property type="entry name" value="CCP"/>
    <property type="match status" value="6"/>
</dbReference>
<evidence type="ECO:0000256" key="7">
    <source>
        <dbReference type="PROSITE-ProRule" id="PRU00302"/>
    </source>
</evidence>
<protein>
    <recommendedName>
        <fullName evidence="8">Sushi domain-containing protein</fullName>
    </recommendedName>
</protein>
<feature type="domain" description="Sushi" evidence="8">
    <location>
        <begin position="366"/>
        <end position="426"/>
    </location>
</feature>
<dbReference type="SMART" id="SM00607">
    <property type="entry name" value="FTP"/>
    <property type="match status" value="1"/>
</dbReference>
<dbReference type="Pfam" id="PF22633">
    <property type="entry name" value="F5_F8_type_C_2"/>
    <property type="match status" value="1"/>
</dbReference>
<comment type="caution">
    <text evidence="9">The sequence shown here is derived from an EMBL/GenBank/DDBJ whole genome shotgun (WGS) entry which is preliminary data.</text>
</comment>
<evidence type="ECO:0000256" key="3">
    <source>
        <dbReference type="ARBA" id="ARBA00022737"/>
    </source>
</evidence>
<accession>A0AAD9JL72</accession>
<dbReference type="InterPro" id="IPR050350">
    <property type="entry name" value="Compl-Cell_Adhes-Reg"/>
</dbReference>
<feature type="disulfide bond" evidence="7">
    <location>
        <begin position="368"/>
        <end position="411"/>
    </location>
</feature>
<dbReference type="InterPro" id="IPR000436">
    <property type="entry name" value="Sushi_SCR_CCP_dom"/>
</dbReference>
<dbReference type="AlphaFoldDB" id="A0AAD9JL72"/>
<feature type="domain" description="Sushi" evidence="8">
    <location>
        <begin position="753"/>
        <end position="813"/>
    </location>
</feature>
<feature type="domain" description="Sushi" evidence="8">
    <location>
        <begin position="634"/>
        <end position="693"/>
    </location>
</feature>
<name>A0AAD9JL72_RIDPI</name>
<dbReference type="PANTHER" id="PTHR19325">
    <property type="entry name" value="COMPLEMENT COMPONENT-RELATED SUSHI DOMAIN-CONTAINING"/>
    <property type="match status" value="1"/>
</dbReference>
<dbReference type="InterPro" id="IPR006585">
    <property type="entry name" value="FTP1"/>
</dbReference>
<organism evidence="9 10">
    <name type="scientific">Ridgeia piscesae</name>
    <name type="common">Tubeworm</name>
    <dbReference type="NCBI Taxonomy" id="27915"/>
    <lineage>
        <taxon>Eukaryota</taxon>
        <taxon>Metazoa</taxon>
        <taxon>Spiralia</taxon>
        <taxon>Lophotrochozoa</taxon>
        <taxon>Annelida</taxon>
        <taxon>Polychaeta</taxon>
        <taxon>Sedentaria</taxon>
        <taxon>Canalipalpata</taxon>
        <taxon>Sabellida</taxon>
        <taxon>Siboglinidae</taxon>
        <taxon>Ridgeia</taxon>
    </lineage>
</organism>
<keyword evidence="2" id="KW-0479">Metal-binding</keyword>
<sequence length="814" mass="89261">MKTRPAGFTPVAVTDVHPAETRPIDLPETSYDVCAVVPSRFTGLARCHLADVRGRYVFVKAAPKTKLKLCEVEVYPYPLTNVAPGKPALQPSTDADHGAGFAVDGDVTTCAMGNTRDHQWLLVDLRYQYQVEEVIIVTGKHNGLDNFDVGVTDIPLAADKPPTSLATADYHICGAFVDTLPTHSRVRLPCESARGRYVFVRAKGGWRSGENDYMRDGTPTELQNAALSNKATEQSSLSPPGVAMRAIDGKMDVAWWLNSCSYTDIEDDPWWRVDLSHLYTVWHVTVTNFRQPVLRDFMIWMSVNDPAVPPNDGTHCGNYSGPPWHVGVSHVTCVQPPVLARYVALIAHGKHTILMLCEIQVFGQLRLCPEVSDTVQARLVSGNGPFVPNTVLQYECNDGYELTEGYLELLCRKDGKWSGMSPHCSVVSCGPPAPVANAHASMTGDAYLANITYECKPGFKREAGILCKAPPVVANTSVTTDGLRVNDTATYSCLAGFRLRAGSLTKVCNEHEQWQNVDPECIEVYCGPPIKLDFTKYLTSGGDTVGGKVMYRCIHGYERRSGSGFSRCPLEGEWTTPNLVCEAPVKDAILTTNCERRGCVANYRCDVGYVGDSKRFYCKTDGQWTPVSLSCSKIRCGDVGRSKGALVTDQTGDNYEDVVTLHCRHGYHRETGSELRTCLGRGAWSGTPLVCAQTKCLTPANVIGAVATVGNLTVGSKVTYRHQDNYRHVGGDLVRTCREDELWTGKQPVFKEITCPEIQVDEDWHVKFVTNGVIVGSRVTYSCVAGYETSTDDATCECVVPGRWGCGRPTCTRE</sequence>
<reference evidence="9" key="1">
    <citation type="journal article" date="2023" name="Mol. Biol. Evol.">
        <title>Third-Generation Sequencing Reveals the Adaptive Role of the Epigenome in Three Deep-Sea Polychaetes.</title>
        <authorList>
            <person name="Perez M."/>
            <person name="Aroh O."/>
            <person name="Sun Y."/>
            <person name="Lan Y."/>
            <person name="Juniper S.K."/>
            <person name="Young C.R."/>
            <person name="Angers B."/>
            <person name="Qian P.Y."/>
        </authorList>
    </citation>
    <scope>NUCLEOTIDE SEQUENCE</scope>
    <source>
        <strain evidence="9">R07B-5</strain>
    </source>
</reference>
<dbReference type="PROSITE" id="PS50923">
    <property type="entry name" value="SUSHI"/>
    <property type="match status" value="5"/>
</dbReference>
<dbReference type="InterPro" id="IPR008979">
    <property type="entry name" value="Galactose-bd-like_sf"/>
</dbReference>
<dbReference type="Gene3D" id="2.10.70.10">
    <property type="entry name" value="Complement Module, domain 1"/>
    <property type="match status" value="5"/>
</dbReference>
<dbReference type="Pfam" id="PF00084">
    <property type="entry name" value="Sushi"/>
    <property type="match status" value="5"/>
</dbReference>
<dbReference type="GO" id="GO:0046872">
    <property type="term" value="F:metal ion binding"/>
    <property type="evidence" value="ECO:0007669"/>
    <property type="project" value="UniProtKB-KW"/>
</dbReference>
<comment type="caution">
    <text evidence="7">Lacks conserved residue(s) required for the propagation of feature annotation.</text>
</comment>
<dbReference type="SUPFAM" id="SSF57535">
    <property type="entry name" value="Complement control module/SCR domain"/>
    <property type="match status" value="7"/>
</dbReference>
<feature type="disulfide bond" evidence="7">
    <location>
        <begin position="755"/>
        <end position="798"/>
    </location>
</feature>
<keyword evidence="3" id="KW-0677">Repeat</keyword>
<evidence type="ECO:0000256" key="6">
    <source>
        <dbReference type="ARBA" id="ARBA00023180"/>
    </source>
</evidence>
<gene>
    <name evidence="9" type="ORF">NP493_2107g00016</name>
</gene>
<keyword evidence="5 7" id="KW-1015">Disulfide bond</keyword>
<keyword evidence="4" id="KW-0106">Calcium</keyword>
<evidence type="ECO:0000256" key="1">
    <source>
        <dbReference type="ARBA" id="ARBA00022659"/>
    </source>
</evidence>